<gene>
    <name evidence="1" type="ORF">GCM10008018_44960</name>
</gene>
<evidence type="ECO:0000313" key="2">
    <source>
        <dbReference type="Proteomes" id="UP000615455"/>
    </source>
</evidence>
<reference evidence="2" key="1">
    <citation type="journal article" date="2019" name="Int. J. Syst. Evol. Microbiol.">
        <title>The Global Catalogue of Microorganisms (GCM) 10K type strain sequencing project: providing services to taxonomists for standard genome sequencing and annotation.</title>
        <authorList>
            <consortium name="The Broad Institute Genomics Platform"/>
            <consortium name="The Broad Institute Genome Sequencing Center for Infectious Disease"/>
            <person name="Wu L."/>
            <person name="Ma J."/>
        </authorList>
    </citation>
    <scope>NUCLEOTIDE SEQUENCE [LARGE SCALE GENOMIC DNA]</scope>
    <source>
        <strain evidence="2">CGMCC 1.15043</strain>
    </source>
</reference>
<dbReference type="InterPro" id="IPR025144">
    <property type="entry name" value="DUF4085"/>
</dbReference>
<evidence type="ECO:0008006" key="3">
    <source>
        <dbReference type="Google" id="ProtNLM"/>
    </source>
</evidence>
<dbReference type="Pfam" id="PF13315">
    <property type="entry name" value="DUF4085"/>
    <property type="match status" value="1"/>
</dbReference>
<comment type="caution">
    <text evidence="1">The sequence shown here is derived from an EMBL/GenBank/DDBJ whole genome shotgun (WGS) entry which is preliminary data.</text>
</comment>
<organism evidence="1 2">
    <name type="scientific">Paenibacillus marchantiophytorum</name>
    <dbReference type="NCBI Taxonomy" id="1619310"/>
    <lineage>
        <taxon>Bacteria</taxon>
        <taxon>Bacillati</taxon>
        <taxon>Bacillota</taxon>
        <taxon>Bacilli</taxon>
        <taxon>Bacillales</taxon>
        <taxon>Paenibacillaceae</taxon>
        <taxon>Paenibacillus</taxon>
    </lineage>
</organism>
<dbReference type="Proteomes" id="UP000615455">
    <property type="component" value="Unassembled WGS sequence"/>
</dbReference>
<dbReference type="EMBL" id="BMHE01000026">
    <property type="protein sequence ID" value="GFZ93527.1"/>
    <property type="molecule type" value="Genomic_DNA"/>
</dbReference>
<proteinExistence type="predicted"/>
<evidence type="ECO:0000313" key="1">
    <source>
        <dbReference type="EMBL" id="GFZ93527.1"/>
    </source>
</evidence>
<accession>A0ABQ1EZV4</accession>
<sequence>MRYFTKEMYEKMQVCGYLRVAPHINEQNEELKEWYITQGRDFRSEVQQQFLQLKPLLLKYVPDFRVSTIFAQFVAETEERTEEMSVFINRWAKDYEKAWEEACRSSWEEYQEIRSTLPQSFTAMREKHDLHDAKIISVNWREDSSIVVKLDGKSSLGLCGTGYLTFEDVHSYEIPKGVDRDWWLYDEVHLTPEGHMDFRALLHDNSGTSEEFVTLHELRIVAQGFRFELEKFPETEM</sequence>
<dbReference type="RefSeq" id="WP_189015198.1">
    <property type="nucleotide sequence ID" value="NZ_BMHE01000026.1"/>
</dbReference>
<keyword evidence="2" id="KW-1185">Reference proteome</keyword>
<protein>
    <recommendedName>
        <fullName evidence="3">DUF4085 family protein</fullName>
    </recommendedName>
</protein>
<name>A0ABQ1EZV4_9BACL</name>